<gene>
    <name evidence="2" type="ORF">DV515_00002225</name>
</gene>
<proteinExistence type="predicted"/>
<evidence type="ECO:0000313" key="2">
    <source>
        <dbReference type="EMBL" id="RLW10431.1"/>
    </source>
</evidence>
<feature type="signal peptide" evidence="1">
    <location>
        <begin position="1"/>
        <end position="23"/>
    </location>
</feature>
<sequence>MIVIMGFIAWSLLLLPEQLKTGGLPITSRPFCSPWKTARSTDDYTSLTLQCQLNPKMQLANQVTSDAISGNRSVIQRVMSMRRCTDPESLAADWMLPVHKMSSLKLSGLYLPMALGKIQFSE</sequence>
<feature type="non-terminal residue" evidence="2">
    <location>
        <position position="122"/>
    </location>
</feature>
<dbReference type="AlphaFoldDB" id="A0A3L8SYB7"/>
<keyword evidence="1" id="KW-0732">Signal</keyword>
<evidence type="ECO:0000256" key="1">
    <source>
        <dbReference type="SAM" id="SignalP"/>
    </source>
</evidence>
<evidence type="ECO:0000313" key="3">
    <source>
        <dbReference type="Proteomes" id="UP000276834"/>
    </source>
</evidence>
<name>A0A3L8SYB7_CHLGU</name>
<keyword evidence="3" id="KW-1185">Reference proteome</keyword>
<organism evidence="2 3">
    <name type="scientific">Chloebia gouldiae</name>
    <name type="common">Gouldian finch</name>
    <name type="synonym">Erythrura gouldiae</name>
    <dbReference type="NCBI Taxonomy" id="44316"/>
    <lineage>
        <taxon>Eukaryota</taxon>
        <taxon>Metazoa</taxon>
        <taxon>Chordata</taxon>
        <taxon>Craniata</taxon>
        <taxon>Vertebrata</taxon>
        <taxon>Euteleostomi</taxon>
        <taxon>Archelosauria</taxon>
        <taxon>Archosauria</taxon>
        <taxon>Dinosauria</taxon>
        <taxon>Saurischia</taxon>
        <taxon>Theropoda</taxon>
        <taxon>Coelurosauria</taxon>
        <taxon>Aves</taxon>
        <taxon>Neognathae</taxon>
        <taxon>Neoaves</taxon>
        <taxon>Telluraves</taxon>
        <taxon>Australaves</taxon>
        <taxon>Passeriformes</taxon>
        <taxon>Passeroidea</taxon>
        <taxon>Passeridae</taxon>
        <taxon>Chloebia</taxon>
    </lineage>
</organism>
<feature type="chain" id="PRO_5018246407" evidence="1">
    <location>
        <begin position="24"/>
        <end position="122"/>
    </location>
</feature>
<dbReference type="OrthoDB" id="10487290at2759"/>
<accession>A0A3L8SYB7</accession>
<dbReference type="EMBL" id="QUSF01000004">
    <property type="protein sequence ID" value="RLW10431.1"/>
    <property type="molecule type" value="Genomic_DNA"/>
</dbReference>
<reference evidence="2 3" key="1">
    <citation type="journal article" date="2018" name="Proc. R. Soc. B">
        <title>A non-coding region near Follistatin controls head colour polymorphism in the Gouldian finch.</title>
        <authorList>
            <person name="Toomey M.B."/>
            <person name="Marques C.I."/>
            <person name="Andrade P."/>
            <person name="Araujo P.M."/>
            <person name="Sabatino S."/>
            <person name="Gazda M.A."/>
            <person name="Afonso S."/>
            <person name="Lopes R.J."/>
            <person name="Corbo J.C."/>
            <person name="Carneiro M."/>
        </authorList>
    </citation>
    <scope>NUCLEOTIDE SEQUENCE [LARGE SCALE GENOMIC DNA]</scope>
    <source>
        <strain evidence="2">Red01</strain>
        <tissue evidence="2">Muscle</tissue>
    </source>
</reference>
<comment type="caution">
    <text evidence="2">The sequence shown here is derived from an EMBL/GenBank/DDBJ whole genome shotgun (WGS) entry which is preliminary data.</text>
</comment>
<protein>
    <submittedName>
        <fullName evidence="2">Uncharacterized protein</fullName>
    </submittedName>
</protein>
<dbReference type="Proteomes" id="UP000276834">
    <property type="component" value="Unassembled WGS sequence"/>
</dbReference>